<dbReference type="Ensembl" id="ENSSVLT00005026630.1">
    <property type="protein sequence ID" value="ENSSVLP00005023958.1"/>
    <property type="gene ID" value="ENSSVLG00005019012.1"/>
</dbReference>
<dbReference type="AlphaFoldDB" id="A0A8D2DFD1"/>
<dbReference type="GeneTree" id="ENSGT00940000158526"/>
<dbReference type="OrthoDB" id="435275at2759"/>
<reference evidence="1" key="1">
    <citation type="submission" date="2025-08" db="UniProtKB">
        <authorList>
            <consortium name="Ensembl"/>
        </authorList>
    </citation>
    <scope>IDENTIFICATION</scope>
</reference>
<dbReference type="PANTHER" id="PTHR14898">
    <property type="entry name" value="ENHANCER OF POLYCOMB"/>
    <property type="match status" value="1"/>
</dbReference>
<evidence type="ECO:0000313" key="2">
    <source>
        <dbReference type="Proteomes" id="UP000694564"/>
    </source>
</evidence>
<protein>
    <submittedName>
        <fullName evidence="1">Uncharacterized protein</fullName>
    </submittedName>
</protein>
<organism evidence="1 2">
    <name type="scientific">Sciurus vulgaris</name>
    <name type="common">Eurasian red squirrel</name>
    <dbReference type="NCBI Taxonomy" id="55149"/>
    <lineage>
        <taxon>Eukaryota</taxon>
        <taxon>Metazoa</taxon>
        <taxon>Chordata</taxon>
        <taxon>Craniata</taxon>
        <taxon>Vertebrata</taxon>
        <taxon>Euteleostomi</taxon>
        <taxon>Mammalia</taxon>
        <taxon>Eutheria</taxon>
        <taxon>Euarchontoglires</taxon>
        <taxon>Glires</taxon>
        <taxon>Rodentia</taxon>
        <taxon>Sciuromorpha</taxon>
        <taxon>Sciuridae</taxon>
        <taxon>Sciurinae</taxon>
        <taxon>Sciurini</taxon>
        <taxon>Sciurus</taxon>
    </lineage>
</organism>
<reference evidence="1" key="2">
    <citation type="submission" date="2025-09" db="UniProtKB">
        <authorList>
            <consortium name="Ensembl"/>
        </authorList>
    </citation>
    <scope>IDENTIFICATION</scope>
</reference>
<dbReference type="GO" id="GO:0006357">
    <property type="term" value="P:regulation of transcription by RNA polymerase II"/>
    <property type="evidence" value="ECO:0007669"/>
    <property type="project" value="InterPro"/>
</dbReference>
<dbReference type="GO" id="GO:0035267">
    <property type="term" value="C:NuA4 histone acetyltransferase complex"/>
    <property type="evidence" value="ECO:0007669"/>
    <property type="project" value="InterPro"/>
</dbReference>
<proteinExistence type="predicted"/>
<name>A0A8D2DFD1_SCIVU</name>
<accession>A0A8D2DFD1</accession>
<sequence length="112" mass="13053">MGKLSFRALSLDAAKPLPFYSGKDIHDLEDCVSINRAVPQMPTGMEKEEEPEHHLQLFQHSKCLERKKKSMLIPVPEAGSNVNYYNRLYKGELKQSKQFIHIKIQNWQIWIS</sequence>
<evidence type="ECO:0000313" key="1">
    <source>
        <dbReference type="Ensembl" id="ENSSVLP00005023958.1"/>
    </source>
</evidence>
<dbReference type="InterPro" id="IPR024943">
    <property type="entry name" value="Enhancer_polycomb"/>
</dbReference>
<dbReference type="Proteomes" id="UP000694564">
    <property type="component" value="Unassembled WGS sequence"/>
</dbReference>
<keyword evidence="2" id="KW-1185">Reference proteome</keyword>